<evidence type="ECO:0000256" key="1">
    <source>
        <dbReference type="ARBA" id="ARBA00000245"/>
    </source>
</evidence>
<dbReference type="AlphaFoldDB" id="A0A7I8L755"/>
<evidence type="ECO:0000256" key="4">
    <source>
        <dbReference type="ARBA" id="ARBA00022722"/>
    </source>
</evidence>
<evidence type="ECO:0000256" key="3">
    <source>
        <dbReference type="ARBA" id="ARBA00012562"/>
    </source>
</evidence>
<dbReference type="GO" id="GO:0004521">
    <property type="term" value="F:RNA endonuclease activity"/>
    <property type="evidence" value="ECO:0007669"/>
    <property type="project" value="UniProtKB-ARBA"/>
</dbReference>
<organism evidence="12 13">
    <name type="scientific">Spirodela intermedia</name>
    <name type="common">Intermediate duckweed</name>
    <dbReference type="NCBI Taxonomy" id="51605"/>
    <lineage>
        <taxon>Eukaryota</taxon>
        <taxon>Viridiplantae</taxon>
        <taxon>Streptophyta</taxon>
        <taxon>Embryophyta</taxon>
        <taxon>Tracheophyta</taxon>
        <taxon>Spermatophyta</taxon>
        <taxon>Magnoliopsida</taxon>
        <taxon>Liliopsida</taxon>
        <taxon>Araceae</taxon>
        <taxon>Lemnoideae</taxon>
        <taxon>Spirodela</taxon>
    </lineage>
</organism>
<dbReference type="InterPro" id="IPR003154">
    <property type="entry name" value="S1/P1nuclease"/>
</dbReference>
<keyword evidence="9" id="KW-1015">Disulfide bond</keyword>
<comment type="catalytic activity">
    <reaction evidence="1">
        <text>Endonucleolytic cleavage to 5'-phosphomononucleotide and 5'-phosphooligonucleotide end-products.</text>
        <dbReference type="EC" id="3.1.30.1"/>
    </reaction>
</comment>
<dbReference type="GO" id="GO:0003676">
    <property type="term" value="F:nucleic acid binding"/>
    <property type="evidence" value="ECO:0007669"/>
    <property type="project" value="InterPro"/>
</dbReference>
<keyword evidence="5" id="KW-0479">Metal-binding</keyword>
<dbReference type="CDD" id="cd11010">
    <property type="entry name" value="S1-P1_nuclease"/>
    <property type="match status" value="1"/>
</dbReference>
<sequence length="314" mass="34530">MARSAVSARTWALILVLLFLLPGALPWGKEGHYAICKIAEGLLSEGAQASVKKLLPSYAGGNLSALCSWADQIRHNFRWRWTGPLHYIDTPDFACNYGYCRDCHDTTAHKDRCVAGAIYNYSAQLSASPGLNSQHGYNLTEALLFLSHFMGDIHQPLHVGFAGDEGGNTIIVRWFRRKTNLHHVWDTMIIESALKKFHGSDLSSMIQAIRTKYLVDPAAAISSWVNCASNETVCPDTHASESVGLACRYAYRNATPGATLGDEYFLSRLPLVEKRLAQAGARLAATLNSIFTAGRPPPPISSPIEPLCREWEQG</sequence>
<keyword evidence="8" id="KW-0378">Hydrolase</keyword>
<dbReference type="GO" id="GO:0000014">
    <property type="term" value="F:single-stranded DNA endodeoxyribonuclease activity"/>
    <property type="evidence" value="ECO:0007669"/>
    <property type="project" value="UniProtKB-ARBA"/>
</dbReference>
<dbReference type="OrthoDB" id="441446at2759"/>
<evidence type="ECO:0000256" key="2">
    <source>
        <dbReference type="ARBA" id="ARBA00009547"/>
    </source>
</evidence>
<dbReference type="PANTHER" id="PTHR33146:SF26">
    <property type="entry name" value="ENDONUCLEASE 4"/>
    <property type="match status" value="1"/>
</dbReference>
<keyword evidence="4" id="KW-0540">Nuclease</keyword>
<protein>
    <recommendedName>
        <fullName evidence="3">Aspergillus nuclease S1</fullName>
        <ecNumber evidence="3">3.1.30.1</ecNumber>
    </recommendedName>
</protein>
<evidence type="ECO:0000313" key="13">
    <source>
        <dbReference type="Proteomes" id="UP000663760"/>
    </source>
</evidence>
<keyword evidence="10" id="KW-0325">Glycoprotein</keyword>
<feature type="chain" id="PRO_5029821241" description="Aspergillus nuclease S1" evidence="11">
    <location>
        <begin position="27"/>
        <end position="314"/>
    </location>
</feature>
<feature type="signal peptide" evidence="11">
    <location>
        <begin position="1"/>
        <end position="26"/>
    </location>
</feature>
<evidence type="ECO:0000256" key="10">
    <source>
        <dbReference type="ARBA" id="ARBA00023180"/>
    </source>
</evidence>
<name>A0A7I8L755_SPIIN</name>
<comment type="similarity">
    <text evidence="2">Belongs to the nuclease type I family.</text>
</comment>
<reference evidence="12" key="1">
    <citation type="submission" date="2020-02" db="EMBL/GenBank/DDBJ databases">
        <authorList>
            <person name="Scholz U."/>
            <person name="Mascher M."/>
            <person name="Fiebig A."/>
        </authorList>
    </citation>
    <scope>NUCLEOTIDE SEQUENCE</scope>
</reference>
<keyword evidence="6 11" id="KW-0732">Signal</keyword>
<gene>
    <name evidence="12" type="ORF">SI8410_11016378</name>
</gene>
<dbReference type="FunFam" id="1.10.575.10:FF:000002">
    <property type="entry name" value="Endonuclease 2"/>
    <property type="match status" value="1"/>
</dbReference>
<dbReference type="InterPro" id="IPR008947">
    <property type="entry name" value="PLipase_C/P1_nuclease_dom_sf"/>
</dbReference>
<keyword evidence="13" id="KW-1185">Reference proteome</keyword>
<proteinExistence type="inferred from homology"/>
<dbReference type="Proteomes" id="UP000663760">
    <property type="component" value="Chromosome 11"/>
</dbReference>
<dbReference type="EMBL" id="LR746274">
    <property type="protein sequence ID" value="CAA7405700.1"/>
    <property type="molecule type" value="Genomic_DNA"/>
</dbReference>
<dbReference type="GO" id="GO:0046872">
    <property type="term" value="F:metal ion binding"/>
    <property type="evidence" value="ECO:0007669"/>
    <property type="project" value="UniProtKB-KW"/>
</dbReference>
<evidence type="ECO:0000256" key="5">
    <source>
        <dbReference type="ARBA" id="ARBA00022723"/>
    </source>
</evidence>
<dbReference type="EC" id="3.1.30.1" evidence="3"/>
<evidence type="ECO:0000256" key="8">
    <source>
        <dbReference type="ARBA" id="ARBA00022801"/>
    </source>
</evidence>
<dbReference type="SUPFAM" id="SSF48537">
    <property type="entry name" value="Phospholipase C/P1 nuclease"/>
    <property type="match status" value="1"/>
</dbReference>
<evidence type="ECO:0000256" key="11">
    <source>
        <dbReference type="SAM" id="SignalP"/>
    </source>
</evidence>
<keyword evidence="7" id="KW-0255">Endonuclease</keyword>
<evidence type="ECO:0000256" key="6">
    <source>
        <dbReference type="ARBA" id="ARBA00022729"/>
    </source>
</evidence>
<dbReference type="PANTHER" id="PTHR33146">
    <property type="entry name" value="ENDONUCLEASE 4"/>
    <property type="match status" value="1"/>
</dbReference>
<evidence type="ECO:0000256" key="7">
    <source>
        <dbReference type="ARBA" id="ARBA00022759"/>
    </source>
</evidence>
<accession>A0A7I8L755</accession>
<evidence type="ECO:0000256" key="9">
    <source>
        <dbReference type="ARBA" id="ARBA00023157"/>
    </source>
</evidence>
<evidence type="ECO:0000313" key="12">
    <source>
        <dbReference type="EMBL" id="CAA7405700.1"/>
    </source>
</evidence>
<dbReference type="Gene3D" id="1.10.575.10">
    <property type="entry name" value="P1 Nuclease"/>
    <property type="match status" value="1"/>
</dbReference>
<dbReference type="GO" id="GO:0006308">
    <property type="term" value="P:DNA catabolic process"/>
    <property type="evidence" value="ECO:0007669"/>
    <property type="project" value="InterPro"/>
</dbReference>
<dbReference type="Pfam" id="PF02265">
    <property type="entry name" value="S1-P1_nuclease"/>
    <property type="match status" value="1"/>
</dbReference>